<feature type="compositionally biased region" description="Basic and acidic residues" evidence="1">
    <location>
        <begin position="539"/>
        <end position="561"/>
    </location>
</feature>
<feature type="compositionally biased region" description="Basic and acidic residues" evidence="1">
    <location>
        <begin position="496"/>
        <end position="506"/>
    </location>
</feature>
<evidence type="ECO:0000256" key="1">
    <source>
        <dbReference type="SAM" id="MobiDB-lite"/>
    </source>
</evidence>
<dbReference type="AlphaFoldDB" id="D0LEH3"/>
<gene>
    <name evidence="2" type="ordered locus">Gbro_0561</name>
</gene>
<accession>D0LEH3</accession>
<organism evidence="2 3">
    <name type="scientific">Gordonia bronchialis (strain ATCC 25592 / DSM 43247 / BCRC 13721 / JCM 3198 / KCTC 3076 / NBRC 16047 / NCTC 10667)</name>
    <name type="common">Rhodococcus bronchialis</name>
    <dbReference type="NCBI Taxonomy" id="526226"/>
    <lineage>
        <taxon>Bacteria</taxon>
        <taxon>Bacillati</taxon>
        <taxon>Actinomycetota</taxon>
        <taxon>Actinomycetes</taxon>
        <taxon>Mycobacteriales</taxon>
        <taxon>Gordoniaceae</taxon>
        <taxon>Gordonia</taxon>
    </lineage>
</organism>
<dbReference type="EMBL" id="CP001802">
    <property type="protein sequence ID" value="ACY19891.1"/>
    <property type="molecule type" value="Genomic_DNA"/>
</dbReference>
<reference evidence="2 3" key="2">
    <citation type="journal article" date="2010" name="Stand. Genomic Sci.">
        <title>Complete genome sequence of Gordonia bronchialis type strain (3410).</title>
        <authorList>
            <person name="Ivanova N."/>
            <person name="Sikorski J."/>
            <person name="Jando M."/>
            <person name="Lapidus A."/>
            <person name="Nolan M."/>
            <person name="Lucas S."/>
            <person name="Del Rio T.G."/>
            <person name="Tice H."/>
            <person name="Copeland A."/>
            <person name="Cheng J.F."/>
            <person name="Chen F."/>
            <person name="Bruce D."/>
            <person name="Goodwin L."/>
            <person name="Pitluck S."/>
            <person name="Mavromatis K."/>
            <person name="Ovchinnikova G."/>
            <person name="Pati A."/>
            <person name="Chen A."/>
            <person name="Palaniappan K."/>
            <person name="Land M."/>
            <person name="Hauser L."/>
            <person name="Chang Y.J."/>
            <person name="Jeffries C.D."/>
            <person name="Chain P."/>
            <person name="Saunders E."/>
            <person name="Han C."/>
            <person name="Detter J.C."/>
            <person name="Brettin T."/>
            <person name="Rohde M."/>
            <person name="Goker M."/>
            <person name="Bristow J."/>
            <person name="Eisen J.A."/>
            <person name="Markowitz V."/>
            <person name="Hugenholtz P."/>
            <person name="Klenk H.P."/>
            <person name="Kyrpides N.C."/>
        </authorList>
    </citation>
    <scope>NUCLEOTIDE SEQUENCE [LARGE SCALE GENOMIC DNA]</scope>
    <source>
        <strain evidence="3">ATCC 25592 / DSM 43247 / BCRC 13721 / JCM 3198 / KCTC 3076 / NBRC 16047 / NCTC 10667</strain>
    </source>
</reference>
<name>D0LEH3_GORB4</name>
<evidence type="ECO:0000313" key="2">
    <source>
        <dbReference type="EMBL" id="ACY19891.1"/>
    </source>
</evidence>
<evidence type="ECO:0000313" key="3">
    <source>
        <dbReference type="Proteomes" id="UP000001219"/>
    </source>
</evidence>
<reference evidence="3" key="1">
    <citation type="submission" date="2009-10" db="EMBL/GenBank/DDBJ databases">
        <title>The complete chromosome of Gordonia bronchialis DSM 43247.</title>
        <authorList>
            <consortium name="US DOE Joint Genome Institute (JGI-PGF)"/>
            <person name="Lucas S."/>
            <person name="Copeland A."/>
            <person name="Lapidus A."/>
            <person name="Glavina del Rio T."/>
            <person name="Dalin E."/>
            <person name="Tice H."/>
            <person name="Bruce D."/>
            <person name="Goodwin L."/>
            <person name="Pitluck S."/>
            <person name="Kyrpides N."/>
            <person name="Mavromatis K."/>
            <person name="Ivanova N."/>
            <person name="Ovchinnikova G."/>
            <person name="Saunders E."/>
            <person name="Brettin T."/>
            <person name="Detter J.C."/>
            <person name="Han C."/>
            <person name="Larimer F."/>
            <person name="Land M."/>
            <person name="Hauser L."/>
            <person name="Markowitz V."/>
            <person name="Cheng J.-F."/>
            <person name="Hugenholtz P."/>
            <person name="Woyke T."/>
            <person name="Wu D."/>
            <person name="Jando M."/>
            <person name="Schneider S."/>
            <person name="Goeker M."/>
            <person name="Klenk H.-P."/>
            <person name="Eisen J.A."/>
        </authorList>
    </citation>
    <scope>NUCLEOTIDE SEQUENCE [LARGE SCALE GENOMIC DNA]</scope>
    <source>
        <strain evidence="3">ATCC 25592 / DSM 43247 / BCRC 13721 / JCM 3198 / KCTC 3076 / NBRC 16047 / NCTC 10667</strain>
    </source>
</reference>
<sequence length="561" mass="61123">MAITEISPAGNLEALDRYTGSIAAKDADSPEPTQRDEFVSTIGDCTPEHFVDRVRANARRFGKEKLKHEAYHLIVSQTHEEADQRDPQAGHRQHTMVRELARRRFPGHMAKLVTQRDNGRWVEVDGERVWQPGKWHTHCIIANVSSREAVLELVDKDGTPHERHERHYAAGRAIDGAKKNIHQIRHGPGGTDEQILEHFGYDNARYVEECRSAAKGRGDRATTRDVVQRADPDGRGYSNHDEVRVKLRAARALADSWDDYTARLAADGVHTRVTGASGVSYAWVSDDGVEHKASARSRKGRDGLGNDFTRAEVEAQCAINAERIGRGETLDVPERAPVPAPPAPAERPVPVYLTPGGRPPWERDADAFAARVRESGGTYEGRAREAVDAALADALDRDDLVAVAAEHGVEIAGDDTVRVRSGRRGRVAVALDTERAERVRSVEPLDLGEVRVDRIDRIDINESAKEEERDDLDDIIDLDGIEIERFGGAAEGAGRGAERGGGRAEVAHVGGGGARGRDEDADRSGGGPGGADQCAERATPLRDRAVADAVGRDDGGREIGD</sequence>
<dbReference type="KEGG" id="gbr:Gbro_0561"/>
<dbReference type="Proteomes" id="UP000001219">
    <property type="component" value="Chromosome"/>
</dbReference>
<dbReference type="HOGENOM" id="CLU_485526_0_0_11"/>
<feature type="region of interest" description="Disordered" evidence="1">
    <location>
        <begin position="492"/>
        <end position="561"/>
    </location>
</feature>
<keyword evidence="3" id="KW-1185">Reference proteome</keyword>
<dbReference type="RefSeq" id="WP_012832479.1">
    <property type="nucleotide sequence ID" value="NC_013441.1"/>
</dbReference>
<dbReference type="eggNOG" id="ENOG5031VSK">
    <property type="taxonomic scope" value="Bacteria"/>
</dbReference>
<dbReference type="OrthoDB" id="4381972at2"/>
<protein>
    <submittedName>
        <fullName evidence="2">Uncharacterized protein</fullName>
    </submittedName>
</protein>
<dbReference type="STRING" id="526226.Gbro_0561"/>
<proteinExistence type="predicted"/>